<dbReference type="PANTHER" id="PTHR12149:SF8">
    <property type="entry name" value="PROTEIN-RIBULOSAMINE 3-KINASE"/>
    <property type="match status" value="1"/>
</dbReference>
<sequence>MDSYRKRRAGAPAGFFACEAAGLRWLRVRGGAPVVEVLDVGPDHLDLAALTEVPPTRRAARDLGRGLAVTHDAGAQRFGSPPDGWSGDGFFGPLDQPLPMPAGDHKRWGAFLADCRIEPLAAAAESRRALGRDDLALLHRLAARLRAGDWDDDDAPARLHGDLWSGNVLWTPQGATLIDPAAHGGHRESDLAMLALFGCPHLADVLDAYQEVHPLRRGWQHRVALHQVYPVGMHAVLFGGGYAAQLRRLAAPYV</sequence>
<gene>
    <name evidence="2" type="ORF">FA014_15290</name>
</gene>
<evidence type="ECO:0000313" key="3">
    <source>
        <dbReference type="Proteomes" id="UP000308121"/>
    </source>
</evidence>
<keyword evidence="1 2" id="KW-0418">Kinase</keyword>
<evidence type="ECO:0000256" key="1">
    <source>
        <dbReference type="PIRNR" id="PIRNR006221"/>
    </source>
</evidence>
<dbReference type="Gene3D" id="1.20.1270.240">
    <property type="match status" value="1"/>
</dbReference>
<dbReference type="SUPFAM" id="SSF56112">
    <property type="entry name" value="Protein kinase-like (PK-like)"/>
    <property type="match status" value="1"/>
</dbReference>
<comment type="caution">
    <text evidence="2">The sequence shown here is derived from an EMBL/GenBank/DDBJ whole genome shotgun (WGS) entry which is preliminary data.</text>
</comment>
<accession>A0A7Z8JX24</accession>
<dbReference type="Gene3D" id="1.10.510.10">
    <property type="entry name" value="Transferase(Phosphotransferase) domain 1"/>
    <property type="match status" value="1"/>
</dbReference>
<comment type="similarity">
    <text evidence="1">Belongs to the fructosamine kinase family.</text>
</comment>
<dbReference type="Pfam" id="PF03881">
    <property type="entry name" value="Fructosamin_kin"/>
    <property type="match status" value="1"/>
</dbReference>
<keyword evidence="1" id="KW-0808">Transferase</keyword>
<dbReference type="PIRSF" id="PIRSF006221">
    <property type="entry name" value="Ketosamine-3-kinase"/>
    <property type="match status" value="1"/>
</dbReference>
<dbReference type="Proteomes" id="UP000308121">
    <property type="component" value="Unassembled WGS sequence"/>
</dbReference>
<dbReference type="GO" id="GO:0016301">
    <property type="term" value="F:kinase activity"/>
    <property type="evidence" value="ECO:0007669"/>
    <property type="project" value="UniProtKB-UniRule"/>
</dbReference>
<dbReference type="InterPro" id="IPR011009">
    <property type="entry name" value="Kinase-like_dom_sf"/>
</dbReference>
<organism evidence="2 3">
    <name type="scientific">Cellulomonas hominis</name>
    <dbReference type="NCBI Taxonomy" id="156981"/>
    <lineage>
        <taxon>Bacteria</taxon>
        <taxon>Bacillati</taxon>
        <taxon>Actinomycetota</taxon>
        <taxon>Actinomycetes</taxon>
        <taxon>Micrococcales</taxon>
        <taxon>Cellulomonadaceae</taxon>
        <taxon>Cellulomonas</taxon>
    </lineage>
</organism>
<dbReference type="Gene3D" id="3.30.200.20">
    <property type="entry name" value="Phosphorylase Kinase, domain 1"/>
    <property type="match status" value="1"/>
</dbReference>
<dbReference type="OrthoDB" id="5291879at2"/>
<reference evidence="2 3" key="1">
    <citation type="submission" date="2019-05" db="EMBL/GenBank/DDBJ databases">
        <title>Genome sequence of Cellulomonas hominis strain CS1.</title>
        <authorList>
            <person name="Belmont J."/>
            <person name="Maclea K.S."/>
        </authorList>
    </citation>
    <scope>NUCLEOTIDE SEQUENCE [LARGE SCALE GENOMIC DNA]</scope>
    <source>
        <strain evidence="2 3">CS1</strain>
    </source>
</reference>
<name>A0A7Z8JX24_9CELL</name>
<dbReference type="AlphaFoldDB" id="A0A7Z8JX24"/>
<proteinExistence type="inferred from homology"/>
<dbReference type="PANTHER" id="PTHR12149">
    <property type="entry name" value="FRUCTOSAMINE 3 KINASE-RELATED PROTEIN"/>
    <property type="match status" value="1"/>
</dbReference>
<protein>
    <submittedName>
        <fullName evidence="2">Fructosamine kinase</fullName>
    </submittedName>
</protein>
<dbReference type="InterPro" id="IPR016477">
    <property type="entry name" value="Fructo-/Ketosamine-3-kinase"/>
</dbReference>
<dbReference type="EMBL" id="SZYE01000156">
    <property type="protein sequence ID" value="TKR22651.1"/>
    <property type="molecule type" value="Genomic_DNA"/>
</dbReference>
<evidence type="ECO:0000313" key="2">
    <source>
        <dbReference type="EMBL" id="TKR22651.1"/>
    </source>
</evidence>
<dbReference type="RefSeq" id="WP_154730516.1">
    <property type="nucleotide sequence ID" value="NZ_SZYE01000156.1"/>
</dbReference>